<feature type="region of interest" description="Disordered" evidence="1">
    <location>
        <begin position="25"/>
        <end position="88"/>
    </location>
</feature>
<gene>
    <name evidence="2" type="ORF">MICPUN_59595</name>
</gene>
<dbReference type="GeneID" id="8244648"/>
<evidence type="ECO:0000256" key="1">
    <source>
        <dbReference type="SAM" id="MobiDB-lite"/>
    </source>
</evidence>
<dbReference type="AlphaFoldDB" id="C1E941"/>
<dbReference type="KEGG" id="mis:MICPUN_59595"/>
<name>C1E941_MICCC</name>
<evidence type="ECO:0000313" key="3">
    <source>
        <dbReference type="Proteomes" id="UP000002009"/>
    </source>
</evidence>
<organism evidence="2 3">
    <name type="scientific">Micromonas commoda (strain RCC299 / NOUM17 / CCMP2709)</name>
    <name type="common">Picoplanktonic green alga</name>
    <dbReference type="NCBI Taxonomy" id="296587"/>
    <lineage>
        <taxon>Eukaryota</taxon>
        <taxon>Viridiplantae</taxon>
        <taxon>Chlorophyta</taxon>
        <taxon>Mamiellophyceae</taxon>
        <taxon>Mamiellales</taxon>
        <taxon>Mamiellaceae</taxon>
        <taxon>Micromonas</taxon>
    </lineage>
</organism>
<proteinExistence type="predicted"/>
<dbReference type="EMBL" id="CP001327">
    <property type="protein sequence ID" value="ACO64264.1"/>
    <property type="molecule type" value="Genomic_DNA"/>
</dbReference>
<dbReference type="OrthoDB" id="45365at2759"/>
<accession>C1E941</accession>
<protein>
    <submittedName>
        <fullName evidence="2">Uncharacterized protein</fullName>
    </submittedName>
</protein>
<dbReference type="RefSeq" id="XP_002503006.1">
    <property type="nucleotide sequence ID" value="XM_002502960.1"/>
</dbReference>
<dbReference type="OMA" id="CFECANL"/>
<dbReference type="Proteomes" id="UP000002009">
    <property type="component" value="Chromosome 6"/>
</dbReference>
<keyword evidence="3" id="KW-1185">Reference proteome</keyword>
<feature type="compositionally biased region" description="Basic and acidic residues" evidence="1">
    <location>
        <begin position="25"/>
        <end position="51"/>
    </location>
</feature>
<evidence type="ECO:0000313" key="2">
    <source>
        <dbReference type="EMBL" id="ACO64264.1"/>
    </source>
</evidence>
<sequence length="586" mass="61928">MAQRTIASFFKAPAAKPAGAVPLREVTESDVNTRKRDAPQGCVVDHDERAPRGKRLSAPRSFEKGADVVSVPGTSGGTASRPGDRPTRSLELVSVDGRDYLVGGRCFECANLTKAAGDWRADDEPFSGGIFCAVTGTNRVVSGHVLGDRLLMYDVPRIDKVVASMCLTCEATDGFKCSCDDDADGRTRAVALHSLPPPVDDVHGPGAPHVAVITQSGELKLVRIDQGEREDATGVIVFAGAKLRVVGSYLLTEGTFKYAFPEGEAGVEAASDDNAGHRLGACVTWRDPRDAAAVTAEYRAEAPSDWWAPVAVAVASRTGSLCFLRVGPSNGGDGGGGAELVRTVHPHLPRDGARDARIHDAALWEAGNTAGGDSAAVVTVGGDGVVAVTHFDQTHSDHDTAWRCVDGRTSRATSVRVCERYATAVTGSVDEDDVHVWDLQDERRVRKFRLFDGARVKGFDRATYRLRGLAIGGSGRLVGVSNTNRVGDATMQLELDVLLATEDNTVREDAGSLLVRENARVASSRLTGSTPNGAPLYETVEVIDGHVVKLASKPPLKSLLSTPQLPENLAAHLPSDPAAPVANALP</sequence>
<reference evidence="2 3" key="1">
    <citation type="journal article" date="2009" name="Science">
        <title>Green evolution and dynamic adaptations revealed by genomes of the marine picoeukaryotes Micromonas.</title>
        <authorList>
            <person name="Worden A.Z."/>
            <person name="Lee J.H."/>
            <person name="Mock T."/>
            <person name="Rouze P."/>
            <person name="Simmons M.P."/>
            <person name="Aerts A.L."/>
            <person name="Allen A.E."/>
            <person name="Cuvelier M.L."/>
            <person name="Derelle E."/>
            <person name="Everett M.V."/>
            <person name="Foulon E."/>
            <person name="Grimwood J."/>
            <person name="Gundlach H."/>
            <person name="Henrissat B."/>
            <person name="Napoli C."/>
            <person name="McDonald S.M."/>
            <person name="Parker M.S."/>
            <person name="Rombauts S."/>
            <person name="Salamov A."/>
            <person name="Von Dassow P."/>
            <person name="Badger J.H."/>
            <person name="Coutinho P.M."/>
            <person name="Demir E."/>
            <person name="Dubchak I."/>
            <person name="Gentemann C."/>
            <person name="Eikrem W."/>
            <person name="Gready J.E."/>
            <person name="John U."/>
            <person name="Lanier W."/>
            <person name="Lindquist E.A."/>
            <person name="Lucas S."/>
            <person name="Mayer K.F."/>
            <person name="Moreau H."/>
            <person name="Not F."/>
            <person name="Otillar R."/>
            <person name="Panaud O."/>
            <person name="Pangilinan J."/>
            <person name="Paulsen I."/>
            <person name="Piegu B."/>
            <person name="Poliakov A."/>
            <person name="Robbens S."/>
            <person name="Schmutz J."/>
            <person name="Toulza E."/>
            <person name="Wyss T."/>
            <person name="Zelensky A."/>
            <person name="Zhou K."/>
            <person name="Armbrust E.V."/>
            <person name="Bhattacharya D."/>
            <person name="Goodenough U.W."/>
            <person name="Van de Peer Y."/>
            <person name="Grigoriev I.V."/>
        </authorList>
    </citation>
    <scope>NUCLEOTIDE SEQUENCE [LARGE SCALE GENOMIC DNA]</scope>
    <source>
        <strain evidence="3">RCC299 / NOUM17</strain>
    </source>
</reference>
<dbReference type="InParanoid" id="C1E941"/>